<dbReference type="SUPFAM" id="SSF53335">
    <property type="entry name" value="S-adenosyl-L-methionine-dependent methyltransferases"/>
    <property type="match status" value="1"/>
</dbReference>
<dbReference type="GO" id="GO:0008168">
    <property type="term" value="F:methyltransferase activity"/>
    <property type="evidence" value="ECO:0007669"/>
    <property type="project" value="UniProtKB-KW"/>
</dbReference>
<evidence type="ECO:0000313" key="2">
    <source>
        <dbReference type="EMBL" id="SBS76963.1"/>
    </source>
</evidence>
<organism evidence="2">
    <name type="scientific">uncultured Mycobacterium sp</name>
    <dbReference type="NCBI Taxonomy" id="171292"/>
    <lineage>
        <taxon>Bacteria</taxon>
        <taxon>Bacillati</taxon>
        <taxon>Actinomycetota</taxon>
        <taxon>Actinomycetes</taxon>
        <taxon>Mycobacteriales</taxon>
        <taxon>Mycobacteriaceae</taxon>
        <taxon>Mycobacterium</taxon>
        <taxon>environmental samples</taxon>
    </lineage>
</organism>
<dbReference type="Pfam" id="PF13847">
    <property type="entry name" value="Methyltransf_31"/>
    <property type="match status" value="1"/>
</dbReference>
<dbReference type="InterPro" id="IPR025714">
    <property type="entry name" value="Methyltranfer_dom"/>
</dbReference>
<dbReference type="InterPro" id="IPR029063">
    <property type="entry name" value="SAM-dependent_MTases_sf"/>
</dbReference>
<dbReference type="Gene3D" id="3.40.50.150">
    <property type="entry name" value="Vaccinia Virus protein VP39"/>
    <property type="match status" value="1"/>
</dbReference>
<dbReference type="EMBL" id="FLQS01000033">
    <property type="protein sequence ID" value="SBS76963.1"/>
    <property type="molecule type" value="Genomic_DNA"/>
</dbReference>
<keyword evidence="2" id="KW-0808">Transferase</keyword>
<protein>
    <submittedName>
        <fullName evidence="2">Methylase involved in ubiquinone/menaquinone biosynthesis</fullName>
    </submittedName>
</protein>
<dbReference type="CDD" id="cd02440">
    <property type="entry name" value="AdoMet_MTases"/>
    <property type="match status" value="1"/>
</dbReference>
<keyword evidence="2" id="KW-0489">Methyltransferase</keyword>
<sequence>MSTTYTLGHEDSEVRRLLLQGRVYRADTRHALLMAGLKPGMRVLDVGSGPGDVSFLAAELVGPTGSVHGVDAADIVHLARSRAAEQGWTNVSFTQSALDELVLDEPVDAVIGRLILMHLPDPVAALRRLAGLVRPGGIVAFAENDIAAVRSYPEIPSFRTVTDAVARSFESLGLDISFGPKLGTLFQEAGLGIPRMAVGAPMGGADDIDLLTYAVEIWRLVYPIADGLGLTGGDVPAPDEMLPVLQRDVAAAQASIMMPPQITAWVRVR</sequence>
<dbReference type="GO" id="GO:0032259">
    <property type="term" value="P:methylation"/>
    <property type="evidence" value="ECO:0007669"/>
    <property type="project" value="UniProtKB-KW"/>
</dbReference>
<proteinExistence type="predicted"/>
<name>A0A1Y5PEA2_9MYCO</name>
<reference evidence="2" key="1">
    <citation type="submission" date="2016-03" db="EMBL/GenBank/DDBJ databases">
        <authorList>
            <person name="Ploux O."/>
        </authorList>
    </citation>
    <scope>NUCLEOTIDE SEQUENCE</scope>
    <source>
        <strain evidence="2">UC10</strain>
    </source>
</reference>
<dbReference type="PANTHER" id="PTHR43861">
    <property type="entry name" value="TRANS-ACONITATE 2-METHYLTRANSFERASE-RELATED"/>
    <property type="match status" value="1"/>
</dbReference>
<gene>
    <name evidence="2" type="ORF">MHPYR_390029</name>
</gene>
<accession>A0A1Y5PEA2</accession>
<keyword evidence="2" id="KW-0830">Ubiquinone</keyword>
<dbReference type="AlphaFoldDB" id="A0A1Y5PEA2"/>
<feature type="domain" description="Methyltransferase" evidence="1">
    <location>
        <begin position="38"/>
        <end position="145"/>
    </location>
</feature>
<evidence type="ECO:0000259" key="1">
    <source>
        <dbReference type="Pfam" id="PF13847"/>
    </source>
</evidence>